<organism evidence="1 2">
    <name type="scientific">Faecalibacterium cf. prausnitzii KLE1255</name>
    <dbReference type="NCBI Taxonomy" id="748224"/>
    <lineage>
        <taxon>Bacteria</taxon>
        <taxon>Bacillati</taxon>
        <taxon>Bacillota</taxon>
        <taxon>Clostridia</taxon>
        <taxon>Eubacteriales</taxon>
        <taxon>Oscillospiraceae</taxon>
        <taxon>Faecalibacterium</taxon>
    </lineage>
</organism>
<gene>
    <name evidence="1" type="ORF">HMPREF9436_03066</name>
</gene>
<dbReference type="HOGENOM" id="CLU_176901_0_0_9"/>
<dbReference type="BioCyc" id="FCF748224-HMP:GTSS-2666-MONOMER"/>
<dbReference type="EMBL" id="AECU01000219">
    <property type="protein sequence ID" value="EFQ05444.1"/>
    <property type="molecule type" value="Genomic_DNA"/>
</dbReference>
<name>E2ZMY8_9FIRM</name>
<evidence type="ECO:0000313" key="1">
    <source>
        <dbReference type="EMBL" id="EFQ05444.1"/>
    </source>
</evidence>
<dbReference type="Proteomes" id="UP000006028">
    <property type="component" value="Unassembled WGS sequence"/>
</dbReference>
<dbReference type="AlphaFoldDB" id="E2ZMY8"/>
<reference evidence="1 2" key="1">
    <citation type="submission" date="2010-08" db="EMBL/GenBank/DDBJ databases">
        <authorList>
            <person name="Weinstock G."/>
            <person name="Sodergren E."/>
            <person name="Clifton S."/>
            <person name="Fulton L."/>
            <person name="Fulton B."/>
            <person name="Courtney L."/>
            <person name="Fronick C."/>
            <person name="Harrison M."/>
            <person name="Strong C."/>
            <person name="Farmer C."/>
            <person name="Delahaunty K."/>
            <person name="Markovic C."/>
            <person name="Hall O."/>
            <person name="Minx P."/>
            <person name="Tomlinson C."/>
            <person name="Mitreva M."/>
            <person name="Hou S."/>
            <person name="Chen J."/>
            <person name="Wollam A."/>
            <person name="Pepin K.H."/>
            <person name="Johnson M."/>
            <person name="Bhonagiri V."/>
            <person name="Zhang X."/>
            <person name="Suruliraj S."/>
            <person name="Warren W."/>
            <person name="Chinwalla A."/>
            <person name="Mardis E.R."/>
            <person name="Wilson R.K."/>
        </authorList>
    </citation>
    <scope>NUCLEOTIDE SEQUENCE [LARGE SCALE GENOMIC DNA]</scope>
    <source>
        <strain evidence="1 2">KLE1255</strain>
    </source>
</reference>
<accession>E2ZMY8</accession>
<protein>
    <submittedName>
        <fullName evidence="1">Uncharacterized protein</fullName>
    </submittedName>
</protein>
<dbReference type="STRING" id="748224.HMPREF9436_03066"/>
<comment type="caution">
    <text evidence="1">The sequence shown here is derived from an EMBL/GenBank/DDBJ whole genome shotgun (WGS) entry which is preliminary data.</text>
</comment>
<evidence type="ECO:0000313" key="2">
    <source>
        <dbReference type="Proteomes" id="UP000006028"/>
    </source>
</evidence>
<proteinExistence type="predicted"/>
<sequence length="79" mass="8774">MKGHYMTFRCRLCGKTFTNGGTGDEWTARKAMANAALAASGIEPPTKLENQPLMHETHCCEDGSFGVADFLGMKYREER</sequence>
<dbReference type="RefSeq" id="WP_005946028.1">
    <property type="nucleotide sequence ID" value="NZ_GL538347.1"/>
</dbReference>